<reference evidence="2 3" key="1">
    <citation type="submission" date="2019-05" db="EMBL/GenBank/DDBJ databases">
        <title>Another draft genome of Portunus trituberculatus and its Hox gene families provides insights of decapod evolution.</title>
        <authorList>
            <person name="Jeong J.-H."/>
            <person name="Song I."/>
            <person name="Kim S."/>
            <person name="Choi T."/>
            <person name="Kim D."/>
            <person name="Ryu S."/>
            <person name="Kim W."/>
        </authorList>
    </citation>
    <scope>NUCLEOTIDE SEQUENCE [LARGE SCALE GENOMIC DNA]</scope>
    <source>
        <tissue evidence="2">Muscle</tissue>
    </source>
</reference>
<accession>A0A5B7GQ67</accession>
<dbReference type="EMBL" id="VSRR010016793">
    <property type="protein sequence ID" value="MPC59696.1"/>
    <property type="molecule type" value="Genomic_DNA"/>
</dbReference>
<evidence type="ECO:0000313" key="3">
    <source>
        <dbReference type="Proteomes" id="UP000324222"/>
    </source>
</evidence>
<dbReference type="Proteomes" id="UP000324222">
    <property type="component" value="Unassembled WGS sequence"/>
</dbReference>
<protein>
    <submittedName>
        <fullName evidence="2">Uncharacterized protein</fullName>
    </submittedName>
</protein>
<evidence type="ECO:0000313" key="2">
    <source>
        <dbReference type="EMBL" id="MPC59696.1"/>
    </source>
</evidence>
<keyword evidence="3" id="KW-1185">Reference proteome</keyword>
<organism evidence="2 3">
    <name type="scientific">Portunus trituberculatus</name>
    <name type="common">Swimming crab</name>
    <name type="synonym">Neptunus trituberculatus</name>
    <dbReference type="NCBI Taxonomy" id="210409"/>
    <lineage>
        <taxon>Eukaryota</taxon>
        <taxon>Metazoa</taxon>
        <taxon>Ecdysozoa</taxon>
        <taxon>Arthropoda</taxon>
        <taxon>Crustacea</taxon>
        <taxon>Multicrustacea</taxon>
        <taxon>Malacostraca</taxon>
        <taxon>Eumalacostraca</taxon>
        <taxon>Eucarida</taxon>
        <taxon>Decapoda</taxon>
        <taxon>Pleocyemata</taxon>
        <taxon>Brachyura</taxon>
        <taxon>Eubrachyura</taxon>
        <taxon>Portunoidea</taxon>
        <taxon>Portunidae</taxon>
        <taxon>Portuninae</taxon>
        <taxon>Portunus</taxon>
    </lineage>
</organism>
<name>A0A5B7GQ67_PORTR</name>
<evidence type="ECO:0000256" key="1">
    <source>
        <dbReference type="SAM" id="MobiDB-lite"/>
    </source>
</evidence>
<gene>
    <name evidence="2" type="ORF">E2C01_053723</name>
</gene>
<comment type="caution">
    <text evidence="2">The sequence shown here is derived from an EMBL/GenBank/DDBJ whole genome shotgun (WGS) entry which is preliminary data.</text>
</comment>
<feature type="region of interest" description="Disordered" evidence="1">
    <location>
        <begin position="165"/>
        <end position="194"/>
    </location>
</feature>
<sequence length="194" mass="21090">MVPDPIILNLPFDVTALGRVGFAPRKTQAMIISRSPAASPPLSGRLCFGGLTLSLQEHINMKGVTVDCGLRFDRHVADVVHQASLCVSALRRMAGGLVSHGVLTLYKAQIRPCREYSALSWMSSDATHLQRLDNVQRRALWLEQQTGITSLEHRRDVSTLMVHHKAPGTGGTSSLRSGAFTAGCPEGDQDNHLQ</sequence>
<dbReference type="OrthoDB" id="6364030at2759"/>
<dbReference type="AlphaFoldDB" id="A0A5B7GQ67"/>
<proteinExistence type="predicted"/>